<reference evidence="3" key="1">
    <citation type="submission" date="2016-11" db="EMBL/GenBank/DDBJ databases">
        <authorList>
            <person name="Schniete J.K."/>
            <person name="Salih T."/>
            <person name="Algora Gallardo L."/>
            <person name="Martinez Fernandez S."/>
            <person name="Herron P.R."/>
        </authorList>
    </citation>
    <scope>NUCLEOTIDE SEQUENCE [LARGE SCALE GENOMIC DNA]</scope>
    <source>
        <strain evidence="3">DSM 41896</strain>
    </source>
</reference>
<proteinExistence type="predicted"/>
<evidence type="ECO:0000313" key="3">
    <source>
        <dbReference type="Proteomes" id="UP000184286"/>
    </source>
</evidence>
<gene>
    <name evidence="2" type="ORF">BM536_036290</name>
</gene>
<reference evidence="2 3" key="2">
    <citation type="submission" date="2017-02" db="EMBL/GenBank/DDBJ databases">
        <title>Draft genome sequence of Streptomyces phaeoluteigriseus type strain DSM41896.</title>
        <authorList>
            <person name="Salih T.S."/>
            <person name="Algora Gallardo L."/>
            <person name="Melo Santos T."/>
            <person name="Filgueira Martinez S."/>
            <person name="Herron P.R."/>
        </authorList>
    </citation>
    <scope>NUCLEOTIDE SEQUENCE [LARGE SCALE GENOMIC DNA]</scope>
    <source>
        <strain evidence="2 3">DSM 41896</strain>
    </source>
</reference>
<evidence type="ECO:0000313" key="2">
    <source>
        <dbReference type="EMBL" id="OQD52081.1"/>
    </source>
</evidence>
<accession>A0A1V6MHY5</accession>
<evidence type="ECO:0000256" key="1">
    <source>
        <dbReference type="SAM" id="MobiDB-lite"/>
    </source>
</evidence>
<feature type="region of interest" description="Disordered" evidence="1">
    <location>
        <begin position="41"/>
        <end position="60"/>
    </location>
</feature>
<dbReference type="Proteomes" id="UP000184286">
    <property type="component" value="Unassembled WGS sequence"/>
</dbReference>
<organism evidence="2 3">
    <name type="scientific">Streptomyces phaeoluteigriseus</name>
    <dbReference type="NCBI Taxonomy" id="114686"/>
    <lineage>
        <taxon>Bacteria</taxon>
        <taxon>Bacillati</taxon>
        <taxon>Actinomycetota</taxon>
        <taxon>Actinomycetes</taxon>
        <taxon>Kitasatosporales</taxon>
        <taxon>Streptomycetaceae</taxon>
        <taxon>Streptomyces</taxon>
        <taxon>Streptomyces aurantiacus group</taxon>
    </lineage>
</organism>
<sequence length="60" mass="6409">MGILLADGSFETLAELVETAGPVHFPASLTERCPLPTFSIRQLKTSKRPSQEPASSARPA</sequence>
<comment type="caution">
    <text evidence="2">The sequence shown here is derived from an EMBL/GenBank/DDBJ whole genome shotgun (WGS) entry which is preliminary data.</text>
</comment>
<dbReference type="AlphaFoldDB" id="A0A1V6MHY5"/>
<protein>
    <submittedName>
        <fullName evidence="2">Uncharacterized protein</fullName>
    </submittedName>
</protein>
<name>A0A1V6MHY5_9ACTN</name>
<dbReference type="EMBL" id="MPOH02000022">
    <property type="protein sequence ID" value="OQD52081.1"/>
    <property type="molecule type" value="Genomic_DNA"/>
</dbReference>